<evidence type="ECO:0000256" key="3">
    <source>
        <dbReference type="ARBA" id="ARBA00022679"/>
    </source>
</evidence>
<dbReference type="SFLD" id="SFLDS00036">
    <property type="entry name" value="Aromatic_Prenyltransferase"/>
    <property type="match status" value="1"/>
</dbReference>
<reference evidence="4" key="1">
    <citation type="submission" date="2009-02" db="EMBL/GenBank/DDBJ databases">
        <title>Annotation of Streptomyces griseoflavus strain Tu4000.</title>
        <authorList>
            <consortium name="The Broad Institute Genome Sequencing Platform"/>
            <consortium name="Broad Institute Microbial Sequencing Center"/>
            <person name="Fischbach M."/>
            <person name="Godfrey P."/>
            <person name="Ward D."/>
            <person name="Young S."/>
            <person name="Zeng Q."/>
            <person name="Koehrsen M."/>
            <person name="Alvarado L."/>
            <person name="Berlin A.M."/>
            <person name="Bochicchio J."/>
            <person name="Borenstein D."/>
            <person name="Chapman S.B."/>
            <person name="Chen Z."/>
            <person name="Engels R."/>
            <person name="Freedman E."/>
            <person name="Gellesch M."/>
            <person name="Goldberg J."/>
            <person name="Griggs A."/>
            <person name="Gujja S."/>
            <person name="Heilman E.R."/>
            <person name="Heiman D.I."/>
            <person name="Hepburn T.A."/>
            <person name="Howarth C."/>
            <person name="Jen D."/>
            <person name="Larson L."/>
            <person name="Lewis B."/>
            <person name="Mehta T."/>
            <person name="Park D."/>
            <person name="Pearson M."/>
            <person name="Richards J."/>
            <person name="Roberts A."/>
            <person name="Saif S."/>
            <person name="Shea T.D."/>
            <person name="Shenoy N."/>
            <person name="Sisk P."/>
            <person name="Stolte C."/>
            <person name="Sykes S.N."/>
            <person name="Thomson T."/>
            <person name="Walk T."/>
            <person name="White J."/>
            <person name="Yandava C."/>
            <person name="Straight P."/>
            <person name="Clardy J."/>
            <person name="Hung D."/>
            <person name="Kolter R."/>
            <person name="Mekalanos J."/>
            <person name="Walker S."/>
            <person name="Walsh C.T."/>
            <person name="Wieland-Brown L.C."/>
            <person name="Haas B."/>
            <person name="Nusbaum C."/>
            <person name="Birren B."/>
        </authorList>
    </citation>
    <scope>NUCLEOTIDE SEQUENCE [LARGE SCALE GENOMIC DNA]</scope>
    <source>
        <strain evidence="4">Tu4000</strain>
    </source>
</reference>
<name>D9XQI8_9ACTN</name>
<accession>D9XQI8</accession>
<dbReference type="CDD" id="cd13931">
    <property type="entry name" value="PT-CloQ_NphB"/>
    <property type="match status" value="1"/>
</dbReference>
<dbReference type="Pfam" id="PF11468">
    <property type="entry name" value="PTase_Orf2"/>
    <property type="match status" value="1"/>
</dbReference>
<keyword evidence="5" id="KW-1185">Reference proteome</keyword>
<evidence type="ECO:0000256" key="1">
    <source>
        <dbReference type="ARBA" id="ARBA00005368"/>
    </source>
</evidence>
<proteinExistence type="inferred from homology"/>
<dbReference type="eggNOG" id="ENOG5032WXB">
    <property type="taxonomic scope" value="Bacteria"/>
</dbReference>
<keyword evidence="3" id="KW-0808">Transferase</keyword>
<dbReference type="AlphaFoldDB" id="D9XQI8"/>
<evidence type="ECO:0000256" key="2">
    <source>
        <dbReference type="ARBA" id="ARBA00022602"/>
    </source>
</evidence>
<dbReference type="InterPro" id="IPR020965">
    <property type="entry name" value="Prenyltransferase_CloQ"/>
</dbReference>
<evidence type="ECO:0000313" key="4">
    <source>
        <dbReference type="EMBL" id="EFL38182.1"/>
    </source>
</evidence>
<comment type="similarity">
    <text evidence="1">Belongs to the aromatic prenyltransferase family.</text>
</comment>
<gene>
    <name evidence="4" type="ORF">SSRG_00986</name>
</gene>
<dbReference type="InterPro" id="IPR036239">
    <property type="entry name" value="PrenylTrfase-like_sf"/>
</dbReference>
<evidence type="ECO:0000313" key="5">
    <source>
        <dbReference type="Proteomes" id="UP000002968"/>
    </source>
</evidence>
<evidence type="ECO:0008006" key="6">
    <source>
        <dbReference type="Google" id="ProtNLM"/>
    </source>
</evidence>
<organism evidence="4 5">
    <name type="scientific">Streptomyces griseoflavus Tu4000</name>
    <dbReference type="NCBI Taxonomy" id="467200"/>
    <lineage>
        <taxon>Bacteria</taxon>
        <taxon>Bacillati</taxon>
        <taxon>Actinomycetota</taxon>
        <taxon>Actinomycetes</taxon>
        <taxon>Kitasatosporales</taxon>
        <taxon>Streptomycetaceae</taxon>
        <taxon>Streptomyces</taxon>
    </lineage>
</organism>
<dbReference type="HOGENOM" id="CLU_061521_0_0_11"/>
<keyword evidence="2" id="KW-0637">Prenyltransferase</keyword>
<dbReference type="EMBL" id="GG657758">
    <property type="protein sequence ID" value="EFL38182.1"/>
    <property type="molecule type" value="Genomic_DNA"/>
</dbReference>
<dbReference type="Proteomes" id="UP000002968">
    <property type="component" value="Unassembled WGS sequence"/>
</dbReference>
<protein>
    <recommendedName>
        <fullName evidence="6">Prenyltransferase</fullName>
    </recommendedName>
</protein>
<dbReference type="SFLD" id="SFLDG01163">
    <property type="entry name" value="II"/>
    <property type="match status" value="1"/>
</dbReference>
<dbReference type="InterPro" id="IPR033964">
    <property type="entry name" value="ABBA"/>
</dbReference>
<dbReference type="GO" id="GO:0004659">
    <property type="term" value="F:prenyltransferase activity"/>
    <property type="evidence" value="ECO:0007669"/>
    <property type="project" value="UniProtKB-KW"/>
</dbReference>
<dbReference type="STRING" id="467200.SSRG_00986"/>
<sequence>MESYMSGTSEADEICSAVTETAGRLGIAFSRDKVWPILSAYGDAFAHAMPLAFRMATGPQHAGDVDCRFITHPKDRNPYPLAVSKGLTPKTSHPVGTLLSEIEERFPIDGYGIDFGVVNGFTKVYAGFAPQDLQNASKLVEIPAMPRSLAGNFDFFVRHGLDDKVAFVAVDYLHRTVNVYFNDVPAACFESDGIRRMLRDLGLPGPSDRMLGIGGQAFGLYITLNWDSPAIERFCFGVTTTDLSSLPVSIEPQLEKFAHCVPYGGADRKFVYGVAAAPEGEYYKLETHYKWNPGTVAFI</sequence>
<dbReference type="SUPFAM" id="SSF143492">
    <property type="entry name" value="Prenyltransferase-like"/>
    <property type="match status" value="1"/>
</dbReference>